<evidence type="ECO:0000256" key="12">
    <source>
        <dbReference type="RuleBase" id="RU000679"/>
    </source>
</evidence>
<evidence type="ECO:0000256" key="8">
    <source>
        <dbReference type="ARBA" id="ARBA00023065"/>
    </source>
</evidence>
<keyword evidence="9 13" id="KW-0472">Membrane</keyword>
<evidence type="ECO:0000256" key="13">
    <source>
        <dbReference type="SAM" id="Phobius"/>
    </source>
</evidence>
<dbReference type="EMBL" id="UFQT01000264">
    <property type="protein sequence ID" value="SSX22556.1"/>
    <property type="molecule type" value="Genomic_DNA"/>
</dbReference>
<sequence>MGAKNILKQYLLNATFHGAKFIVDEQYHMFERIFWGCCILASWYGAAQLVRSSFDAYNTSAISFVVETSYKDWKTQFPAIVVCEAKNMDRVQLVAEQLWGAEHDFTLEEVLSEMAYFRGESYHAVHECGSEDSDVNCFLSNFSYYASLVRSSCEETLDNCSWNGKKFDCCKFFHRIDTELGICYALNSVQSKRGARLNMLSDKYSGPGTLKIDVFSEAFVYTFGAEDVPNLVTPKSDVLQIDHFLYYKRKILIKNIENDPDTREVSISQRNCRFRDENILDVHRYYSYSACSVQCRKREQLRICNCTSHLMPGTPPSKHCDMNGLVCLNEHYEELSVVIAKWSYGRKGVVCDCLPSCTEVDISVVHDNREMLYDYDKTFSTVEISLAALPSERYKRNVVRGKLDLVVSVGGSGGLFVGASLLTFIELLYYFTLRPCGDTNDDKEPESPDDID</sequence>
<keyword evidence="7" id="KW-0915">Sodium</keyword>
<evidence type="ECO:0000256" key="4">
    <source>
        <dbReference type="ARBA" id="ARBA00022461"/>
    </source>
</evidence>
<organism evidence="14">
    <name type="scientific">Culicoides sonorensis</name>
    <name type="common">Biting midge</name>
    <dbReference type="NCBI Taxonomy" id="179676"/>
    <lineage>
        <taxon>Eukaryota</taxon>
        <taxon>Metazoa</taxon>
        <taxon>Ecdysozoa</taxon>
        <taxon>Arthropoda</taxon>
        <taxon>Hexapoda</taxon>
        <taxon>Insecta</taxon>
        <taxon>Pterygota</taxon>
        <taxon>Neoptera</taxon>
        <taxon>Endopterygota</taxon>
        <taxon>Diptera</taxon>
        <taxon>Nematocera</taxon>
        <taxon>Chironomoidea</taxon>
        <taxon>Ceratopogonidae</taxon>
        <taxon>Ceratopogoninae</taxon>
        <taxon>Culicoides</taxon>
        <taxon>Monoculicoides</taxon>
    </lineage>
</organism>
<keyword evidence="10 12" id="KW-0739">Sodium transport</keyword>
<keyword evidence="8 12" id="KW-0406">Ion transport</keyword>
<evidence type="ECO:0000256" key="1">
    <source>
        <dbReference type="ARBA" id="ARBA00004141"/>
    </source>
</evidence>
<dbReference type="PRINTS" id="PR01078">
    <property type="entry name" value="AMINACHANNEL"/>
</dbReference>
<keyword evidence="5 12" id="KW-0812">Transmembrane</keyword>
<dbReference type="Gene3D" id="1.10.287.770">
    <property type="entry name" value="YojJ-like"/>
    <property type="match status" value="1"/>
</dbReference>
<dbReference type="PANTHER" id="PTHR11690:SF175">
    <property type="entry name" value="PICKPOCKET 13-RELATED"/>
    <property type="match status" value="1"/>
</dbReference>
<evidence type="ECO:0000256" key="6">
    <source>
        <dbReference type="ARBA" id="ARBA00022989"/>
    </source>
</evidence>
<dbReference type="PANTHER" id="PTHR11690">
    <property type="entry name" value="AMILORIDE-SENSITIVE SODIUM CHANNEL-RELATED"/>
    <property type="match status" value="1"/>
</dbReference>
<keyword evidence="3 12" id="KW-0813">Transport</keyword>
<evidence type="ECO:0000256" key="10">
    <source>
        <dbReference type="ARBA" id="ARBA00023201"/>
    </source>
</evidence>
<comment type="similarity">
    <text evidence="2 12">Belongs to the amiloride-sensitive sodium channel (TC 1.A.6) family.</text>
</comment>
<feature type="transmembrane region" description="Helical" evidence="13">
    <location>
        <begin position="403"/>
        <end position="425"/>
    </location>
</feature>
<evidence type="ECO:0000256" key="5">
    <source>
        <dbReference type="ARBA" id="ARBA00022692"/>
    </source>
</evidence>
<keyword evidence="4 12" id="KW-0894">Sodium channel</keyword>
<evidence type="ECO:0000256" key="2">
    <source>
        <dbReference type="ARBA" id="ARBA00007193"/>
    </source>
</evidence>
<dbReference type="OMA" id="YMTIRPY"/>
<evidence type="ECO:0000256" key="11">
    <source>
        <dbReference type="ARBA" id="ARBA00023303"/>
    </source>
</evidence>
<dbReference type="InterPro" id="IPR001873">
    <property type="entry name" value="ENaC"/>
</dbReference>
<evidence type="ECO:0000313" key="14">
    <source>
        <dbReference type="EMBL" id="SSX22556.1"/>
    </source>
</evidence>
<gene>
    <name evidence="14" type="primary">CSON007027</name>
</gene>
<keyword evidence="11 12" id="KW-0407">Ion channel</keyword>
<dbReference type="GO" id="GO:0005886">
    <property type="term" value="C:plasma membrane"/>
    <property type="evidence" value="ECO:0007669"/>
    <property type="project" value="TreeGrafter"/>
</dbReference>
<keyword evidence="6 13" id="KW-1133">Transmembrane helix</keyword>
<reference evidence="14" key="1">
    <citation type="submission" date="2018-07" db="EMBL/GenBank/DDBJ databases">
        <authorList>
            <person name="Quirk P.G."/>
            <person name="Krulwich T.A."/>
        </authorList>
    </citation>
    <scope>NUCLEOTIDE SEQUENCE</scope>
</reference>
<evidence type="ECO:0000256" key="3">
    <source>
        <dbReference type="ARBA" id="ARBA00022448"/>
    </source>
</evidence>
<evidence type="ECO:0000256" key="7">
    <source>
        <dbReference type="ARBA" id="ARBA00023053"/>
    </source>
</evidence>
<accession>A0A336LWX4</accession>
<evidence type="ECO:0000256" key="9">
    <source>
        <dbReference type="ARBA" id="ARBA00023136"/>
    </source>
</evidence>
<dbReference type="Gene3D" id="2.60.470.10">
    <property type="entry name" value="Acid-sensing ion channels like domains"/>
    <property type="match status" value="1"/>
</dbReference>
<dbReference type="VEuPathDB" id="VectorBase:CSON007027"/>
<protein>
    <submittedName>
        <fullName evidence="14">CSON007027 protein</fullName>
    </submittedName>
</protein>
<proteinExistence type="inferred from homology"/>
<dbReference type="AlphaFoldDB" id="A0A336LWX4"/>
<comment type="subcellular location">
    <subcellularLocation>
        <location evidence="1">Membrane</location>
        <topology evidence="1">Multi-pass membrane protein</topology>
    </subcellularLocation>
</comment>
<name>A0A336LWX4_CULSO</name>
<dbReference type="GO" id="GO:0015280">
    <property type="term" value="F:ligand-gated sodium channel activity"/>
    <property type="evidence" value="ECO:0007669"/>
    <property type="project" value="TreeGrafter"/>
</dbReference>
<dbReference type="Pfam" id="PF00858">
    <property type="entry name" value="ASC"/>
    <property type="match status" value="1"/>
</dbReference>